<dbReference type="InterPro" id="IPR029060">
    <property type="entry name" value="PIN-like_dom_sf"/>
</dbReference>
<comment type="caution">
    <text evidence="2">The sequence shown here is derived from an EMBL/GenBank/DDBJ whole genome shotgun (WGS) entry which is preliminary data.</text>
</comment>
<proteinExistence type="predicted"/>
<dbReference type="SUPFAM" id="SSF88723">
    <property type="entry name" value="PIN domain-like"/>
    <property type="match status" value="1"/>
</dbReference>
<reference evidence="2" key="1">
    <citation type="journal article" date="2020" name="Fungal Divers.">
        <title>Resolving the Mortierellaceae phylogeny through synthesis of multi-gene phylogenetics and phylogenomics.</title>
        <authorList>
            <person name="Vandepol N."/>
            <person name="Liber J."/>
            <person name="Desiro A."/>
            <person name="Na H."/>
            <person name="Kennedy M."/>
            <person name="Barry K."/>
            <person name="Grigoriev I.V."/>
            <person name="Miller A.N."/>
            <person name="O'Donnell K."/>
            <person name="Stajich J.E."/>
            <person name="Bonito G."/>
        </authorList>
    </citation>
    <scope>NUCLEOTIDE SEQUENCE</scope>
    <source>
        <strain evidence="2">NVP60</strain>
    </source>
</reference>
<keyword evidence="3" id="KW-1185">Reference proteome</keyword>
<protein>
    <recommendedName>
        <fullName evidence="1">XPG-I domain-containing protein</fullName>
    </recommendedName>
</protein>
<sequence>MGLFDWYPFIRKKGYNPTVLYQSVLASLTTGTRRFDVMANCFPVIQRTFSNYNLPQDVAHKILENDIERFGTPLNMLLYIDGGQAVEKENTTKARDEARHKALDRTEKSIKVFEERLDDNLRVRKRHFTDVKVGLKSSFHWSLRSRQEFANYMRHRGWTVYVCETEADLAMAQDAKPDDIIISKDSDMMAYQSVKTLWRPVSKNLILVYKLPDVLATLGITRTQLTALAVVSRNDYHKNIYSLGPSANFSIIKEIGSSP</sequence>
<evidence type="ECO:0000313" key="3">
    <source>
        <dbReference type="Proteomes" id="UP000823405"/>
    </source>
</evidence>
<evidence type="ECO:0000259" key="1">
    <source>
        <dbReference type="Pfam" id="PF00867"/>
    </source>
</evidence>
<dbReference type="Gene3D" id="3.40.50.1010">
    <property type="entry name" value="5'-nuclease"/>
    <property type="match status" value="1"/>
</dbReference>
<feature type="non-terminal residue" evidence="2">
    <location>
        <position position="259"/>
    </location>
</feature>
<dbReference type="Pfam" id="PF00867">
    <property type="entry name" value="XPG_I"/>
    <property type="match status" value="1"/>
</dbReference>
<dbReference type="PANTHER" id="PTHR11081">
    <property type="entry name" value="FLAP ENDONUCLEASE FAMILY MEMBER"/>
    <property type="match status" value="1"/>
</dbReference>
<dbReference type="InterPro" id="IPR006086">
    <property type="entry name" value="XPG-I_dom"/>
</dbReference>
<dbReference type="AlphaFoldDB" id="A0A9P6QMX2"/>
<dbReference type="GO" id="GO:0006974">
    <property type="term" value="P:DNA damage response"/>
    <property type="evidence" value="ECO:0007669"/>
    <property type="project" value="UniProtKB-ARBA"/>
</dbReference>
<name>A0A9P6QMX2_9FUNG</name>
<feature type="domain" description="XPG-I" evidence="1">
    <location>
        <begin position="162"/>
        <end position="235"/>
    </location>
</feature>
<dbReference type="EMBL" id="JAAAIN010005272">
    <property type="protein sequence ID" value="KAG0275323.1"/>
    <property type="molecule type" value="Genomic_DNA"/>
</dbReference>
<organism evidence="2 3">
    <name type="scientific">Linnemannia gamsii</name>
    <dbReference type="NCBI Taxonomy" id="64522"/>
    <lineage>
        <taxon>Eukaryota</taxon>
        <taxon>Fungi</taxon>
        <taxon>Fungi incertae sedis</taxon>
        <taxon>Mucoromycota</taxon>
        <taxon>Mortierellomycotina</taxon>
        <taxon>Mortierellomycetes</taxon>
        <taxon>Mortierellales</taxon>
        <taxon>Mortierellaceae</taxon>
        <taxon>Linnemannia</taxon>
    </lineage>
</organism>
<dbReference type="Proteomes" id="UP000823405">
    <property type="component" value="Unassembled WGS sequence"/>
</dbReference>
<dbReference type="OrthoDB" id="2423903at2759"/>
<accession>A0A9P6QMX2</accession>
<dbReference type="InterPro" id="IPR006084">
    <property type="entry name" value="XPG/Rad2"/>
</dbReference>
<gene>
    <name evidence="2" type="ORF">BGZ97_010324</name>
</gene>
<evidence type="ECO:0000313" key="2">
    <source>
        <dbReference type="EMBL" id="KAG0275323.1"/>
    </source>
</evidence>
<dbReference type="GO" id="GO:0004518">
    <property type="term" value="F:nuclease activity"/>
    <property type="evidence" value="ECO:0007669"/>
    <property type="project" value="InterPro"/>
</dbReference>